<keyword evidence="1" id="KW-0472">Membrane</keyword>
<feature type="transmembrane region" description="Helical" evidence="1">
    <location>
        <begin position="337"/>
        <end position="359"/>
    </location>
</feature>
<gene>
    <name evidence="2" type="ORF">GCM10009760_37230</name>
</gene>
<proteinExistence type="predicted"/>
<dbReference type="EMBL" id="BAAANT010000020">
    <property type="protein sequence ID" value="GAA2146939.1"/>
    <property type="molecule type" value="Genomic_DNA"/>
</dbReference>
<reference evidence="3" key="1">
    <citation type="journal article" date="2019" name="Int. J. Syst. Evol. Microbiol.">
        <title>The Global Catalogue of Microorganisms (GCM) 10K type strain sequencing project: providing services to taxonomists for standard genome sequencing and annotation.</title>
        <authorList>
            <consortium name="The Broad Institute Genomics Platform"/>
            <consortium name="The Broad Institute Genome Sequencing Center for Infectious Disease"/>
            <person name="Wu L."/>
            <person name="Ma J."/>
        </authorList>
    </citation>
    <scope>NUCLEOTIDE SEQUENCE [LARGE SCALE GENOMIC DNA]</scope>
    <source>
        <strain evidence="3">JCM 14560</strain>
    </source>
</reference>
<keyword evidence="3" id="KW-1185">Reference proteome</keyword>
<dbReference type="Proteomes" id="UP001422759">
    <property type="component" value="Unassembled WGS sequence"/>
</dbReference>
<keyword evidence="1" id="KW-0812">Transmembrane</keyword>
<name>A0ABP5LL61_9ACTN</name>
<protein>
    <submittedName>
        <fullName evidence="2">Glycosyltransferase 87 family protein</fullName>
    </submittedName>
</protein>
<feature type="transmembrane region" description="Helical" evidence="1">
    <location>
        <begin position="251"/>
        <end position="271"/>
    </location>
</feature>
<evidence type="ECO:0000313" key="3">
    <source>
        <dbReference type="Proteomes" id="UP001422759"/>
    </source>
</evidence>
<sequence>MQAVGWTLAAGWAAVFPLASAVPNQVFWGALAAPAYAVAALLRLALPRRIAAAAAAGAALLGAVLLPLVLLSLSGRRQSEVMVVERSADLLVHTGVPYLPHPVLASDFNPYLPMMTLFGVPRAVLGNVGPVNLLLGDARVWFAAAFLGCLLACGRLLGAGSRWRLLPPLAALTASPLIALALTGGGVDLPLIGVCCLALALAANGRALPAGLVLGFACALKWTAWPALPVAALLLWRLYGRRPAARAAGTALLASAAVILPFALTRAGVLLEQVVRFPLGLTAVPTPAGSPLPGRVLAGLGPVGHAVSLALLCLGSVAVAGWLLVRPPTGAVAACDRLAAGLTVAFALAPAGRFGYLALPTVLVLWPRLAAGRARRVAAAGPVERYGTMRVADRRTGSAARESWHG</sequence>
<accession>A0ABP5LL61</accession>
<feature type="transmembrane region" description="Helical" evidence="1">
    <location>
        <begin position="140"/>
        <end position="157"/>
    </location>
</feature>
<feature type="transmembrane region" description="Helical" evidence="1">
    <location>
        <begin position="53"/>
        <end position="73"/>
    </location>
</feature>
<comment type="caution">
    <text evidence="2">The sequence shown here is derived from an EMBL/GenBank/DDBJ whole genome shotgun (WGS) entry which is preliminary data.</text>
</comment>
<feature type="transmembrane region" description="Helical" evidence="1">
    <location>
        <begin position="169"/>
        <end position="202"/>
    </location>
</feature>
<evidence type="ECO:0000313" key="2">
    <source>
        <dbReference type="EMBL" id="GAA2146939.1"/>
    </source>
</evidence>
<feature type="transmembrane region" description="Helical" evidence="1">
    <location>
        <begin position="303"/>
        <end position="325"/>
    </location>
</feature>
<organism evidence="2 3">
    <name type="scientific">Kitasatospora kazusensis</name>
    <dbReference type="NCBI Taxonomy" id="407974"/>
    <lineage>
        <taxon>Bacteria</taxon>
        <taxon>Bacillati</taxon>
        <taxon>Actinomycetota</taxon>
        <taxon>Actinomycetes</taxon>
        <taxon>Kitasatosporales</taxon>
        <taxon>Streptomycetaceae</taxon>
        <taxon>Kitasatospora</taxon>
    </lineage>
</organism>
<evidence type="ECO:0000256" key="1">
    <source>
        <dbReference type="SAM" id="Phobius"/>
    </source>
</evidence>
<feature type="transmembrane region" description="Helical" evidence="1">
    <location>
        <begin position="222"/>
        <end position="239"/>
    </location>
</feature>
<keyword evidence="1" id="KW-1133">Transmembrane helix</keyword>
<feature type="transmembrane region" description="Helical" evidence="1">
    <location>
        <begin position="31"/>
        <end position="46"/>
    </location>
</feature>